<comment type="caution">
    <text evidence="3">The sequence shown here is derived from an EMBL/GenBank/DDBJ whole genome shotgun (WGS) entry which is preliminary data.</text>
</comment>
<keyword evidence="1" id="KW-0378">Hydrolase</keyword>
<dbReference type="AlphaFoldDB" id="A0AAN9BEX7"/>
<dbReference type="Proteomes" id="UP001374579">
    <property type="component" value="Unassembled WGS sequence"/>
</dbReference>
<dbReference type="EMBL" id="JBAMIC010000008">
    <property type="protein sequence ID" value="KAK7103851.1"/>
    <property type="molecule type" value="Genomic_DNA"/>
</dbReference>
<evidence type="ECO:0000256" key="1">
    <source>
        <dbReference type="ARBA" id="ARBA00022801"/>
    </source>
</evidence>
<dbReference type="PANTHER" id="PTHR48081">
    <property type="entry name" value="AB HYDROLASE SUPERFAMILY PROTEIN C4A8.06C"/>
    <property type="match status" value="1"/>
</dbReference>
<dbReference type="PANTHER" id="PTHR48081:SF8">
    <property type="entry name" value="ALPHA_BETA HYDROLASE FOLD-3 DOMAIN-CONTAINING PROTEIN-RELATED"/>
    <property type="match status" value="1"/>
</dbReference>
<dbReference type="Pfam" id="PF07859">
    <property type="entry name" value="Abhydrolase_3"/>
    <property type="match status" value="1"/>
</dbReference>
<accession>A0AAN9BEX7</accession>
<keyword evidence="4" id="KW-1185">Reference proteome</keyword>
<dbReference type="InterPro" id="IPR050300">
    <property type="entry name" value="GDXG_lipolytic_enzyme"/>
</dbReference>
<dbReference type="InterPro" id="IPR029058">
    <property type="entry name" value="AB_hydrolase_fold"/>
</dbReference>
<gene>
    <name evidence="3" type="ORF">V1264_018667</name>
</gene>
<feature type="domain" description="Alpha/beta hydrolase fold-3" evidence="2">
    <location>
        <begin position="96"/>
        <end position="298"/>
    </location>
</feature>
<dbReference type="GO" id="GO:0016787">
    <property type="term" value="F:hydrolase activity"/>
    <property type="evidence" value="ECO:0007669"/>
    <property type="project" value="UniProtKB-KW"/>
</dbReference>
<dbReference type="SUPFAM" id="SSF53474">
    <property type="entry name" value="alpha/beta-Hydrolases"/>
    <property type="match status" value="1"/>
</dbReference>
<organism evidence="3 4">
    <name type="scientific">Littorina saxatilis</name>
    <dbReference type="NCBI Taxonomy" id="31220"/>
    <lineage>
        <taxon>Eukaryota</taxon>
        <taxon>Metazoa</taxon>
        <taxon>Spiralia</taxon>
        <taxon>Lophotrochozoa</taxon>
        <taxon>Mollusca</taxon>
        <taxon>Gastropoda</taxon>
        <taxon>Caenogastropoda</taxon>
        <taxon>Littorinimorpha</taxon>
        <taxon>Littorinoidea</taxon>
        <taxon>Littorinidae</taxon>
        <taxon>Littorina</taxon>
    </lineage>
</organism>
<evidence type="ECO:0000313" key="4">
    <source>
        <dbReference type="Proteomes" id="UP001374579"/>
    </source>
</evidence>
<protein>
    <recommendedName>
        <fullName evidence="2">Alpha/beta hydrolase fold-3 domain-containing protein</fullName>
    </recommendedName>
</protein>
<evidence type="ECO:0000313" key="3">
    <source>
        <dbReference type="EMBL" id="KAK7103851.1"/>
    </source>
</evidence>
<name>A0AAN9BEX7_9CAEN</name>
<sequence>MASLEAWGEAGKKYEVHEETLSYFRRSAEISAKTYEEMAPEELRAMSLRKGEVFAGHVDFDGSAKEIIVPATEGNEDGVPVSVYKPRDVSRVPAILVYFHGGGHVTSSRTSYATLLKTLAKRAQCVVVSVEYRLAPEHKLPAGFNDCRDVTRWVLRKKALVGGEEESQVGVGGDSAGGHLASSISHDVKGLAFQLLVYPHTDMTLSTPSYAEFATTPGLSTSTVHWFMDKYLASDAQRTDPVVSPYHRPSFTGLPPALCILAQLDPLRDDGLAYCEKLKKAGVPTEVLMVKGAPHVFFHLPGHFKELTKEPYERSVQFLKKFQPAS</sequence>
<evidence type="ECO:0000259" key="2">
    <source>
        <dbReference type="Pfam" id="PF07859"/>
    </source>
</evidence>
<dbReference type="InterPro" id="IPR013094">
    <property type="entry name" value="AB_hydrolase_3"/>
</dbReference>
<reference evidence="3 4" key="1">
    <citation type="submission" date="2024-02" db="EMBL/GenBank/DDBJ databases">
        <title>Chromosome-scale genome assembly of the rough periwinkle Littorina saxatilis.</title>
        <authorList>
            <person name="De Jode A."/>
            <person name="Faria R."/>
            <person name="Formenti G."/>
            <person name="Sims Y."/>
            <person name="Smith T.P."/>
            <person name="Tracey A."/>
            <person name="Wood J.M.D."/>
            <person name="Zagrodzka Z.B."/>
            <person name="Johannesson K."/>
            <person name="Butlin R.K."/>
            <person name="Leder E.H."/>
        </authorList>
    </citation>
    <scope>NUCLEOTIDE SEQUENCE [LARGE SCALE GENOMIC DNA]</scope>
    <source>
        <strain evidence="3">Snail1</strain>
        <tissue evidence="3">Muscle</tissue>
    </source>
</reference>
<dbReference type="Gene3D" id="3.40.50.1820">
    <property type="entry name" value="alpha/beta hydrolase"/>
    <property type="match status" value="1"/>
</dbReference>
<proteinExistence type="predicted"/>